<feature type="non-terminal residue" evidence="1">
    <location>
        <position position="65"/>
    </location>
</feature>
<name>A0A8S3YZV0_9EUPU</name>
<evidence type="ECO:0000313" key="2">
    <source>
        <dbReference type="Proteomes" id="UP000678393"/>
    </source>
</evidence>
<keyword evidence="2" id="KW-1185">Reference proteome</keyword>
<feature type="non-terminal residue" evidence="1">
    <location>
        <position position="1"/>
    </location>
</feature>
<sequence length="65" mass="7424">PYFGNAGDHFVARFNSKYNDLLTEHANRVTVLDEALQILYSGVYYVYLSVNIAPRFHDNSAKTVQ</sequence>
<gene>
    <name evidence="1" type="ORF">CUNI_LOCUS8305</name>
</gene>
<dbReference type="EMBL" id="CAJHNH020001354">
    <property type="protein sequence ID" value="CAG5122747.1"/>
    <property type="molecule type" value="Genomic_DNA"/>
</dbReference>
<protein>
    <submittedName>
        <fullName evidence="1">Uncharacterized protein</fullName>
    </submittedName>
</protein>
<dbReference type="AlphaFoldDB" id="A0A8S3YZV0"/>
<accession>A0A8S3YZV0</accession>
<proteinExistence type="predicted"/>
<evidence type="ECO:0000313" key="1">
    <source>
        <dbReference type="EMBL" id="CAG5122747.1"/>
    </source>
</evidence>
<organism evidence="1 2">
    <name type="scientific">Candidula unifasciata</name>
    <dbReference type="NCBI Taxonomy" id="100452"/>
    <lineage>
        <taxon>Eukaryota</taxon>
        <taxon>Metazoa</taxon>
        <taxon>Spiralia</taxon>
        <taxon>Lophotrochozoa</taxon>
        <taxon>Mollusca</taxon>
        <taxon>Gastropoda</taxon>
        <taxon>Heterobranchia</taxon>
        <taxon>Euthyneura</taxon>
        <taxon>Panpulmonata</taxon>
        <taxon>Eupulmonata</taxon>
        <taxon>Stylommatophora</taxon>
        <taxon>Helicina</taxon>
        <taxon>Helicoidea</taxon>
        <taxon>Geomitridae</taxon>
        <taxon>Candidula</taxon>
    </lineage>
</organism>
<comment type="caution">
    <text evidence="1">The sequence shown here is derived from an EMBL/GenBank/DDBJ whole genome shotgun (WGS) entry which is preliminary data.</text>
</comment>
<dbReference type="Proteomes" id="UP000678393">
    <property type="component" value="Unassembled WGS sequence"/>
</dbReference>
<reference evidence="1" key="1">
    <citation type="submission" date="2021-04" db="EMBL/GenBank/DDBJ databases">
        <authorList>
            <consortium name="Molecular Ecology Group"/>
        </authorList>
    </citation>
    <scope>NUCLEOTIDE SEQUENCE</scope>
</reference>